<dbReference type="GO" id="GO:0006355">
    <property type="term" value="P:regulation of DNA-templated transcription"/>
    <property type="evidence" value="ECO:0007669"/>
    <property type="project" value="InterPro"/>
</dbReference>
<keyword evidence="5" id="KW-1185">Reference proteome</keyword>
<evidence type="ECO:0000259" key="2">
    <source>
        <dbReference type="Pfam" id="PF01402"/>
    </source>
</evidence>
<feature type="region of interest" description="Disordered" evidence="1">
    <location>
        <begin position="62"/>
        <end position="83"/>
    </location>
</feature>
<evidence type="ECO:0000313" key="3">
    <source>
        <dbReference type="EMBL" id="OQJ61408.1"/>
    </source>
</evidence>
<evidence type="ECO:0000313" key="5">
    <source>
        <dbReference type="Proteomes" id="UP000215316"/>
    </source>
</evidence>
<evidence type="ECO:0000313" key="4">
    <source>
        <dbReference type="EMBL" id="OQJ61454.1"/>
    </source>
</evidence>
<reference evidence="3" key="2">
    <citation type="submission" date="2017-08" db="EMBL/GenBank/DDBJ databases">
        <title>Genomes of multiple Clavibacter strains from different subspecies.</title>
        <authorList>
            <person name="Yuan X.-K."/>
            <person name="Li X.-S."/>
            <person name="Nie J."/>
            <person name="De Boer S.H."/>
        </authorList>
    </citation>
    <scope>NUCLEOTIDE SEQUENCE [LARGE SCALE GENOMIC DNA]</scope>
    <source>
        <strain evidence="3">ATCC 33566</strain>
    </source>
</reference>
<sequence>MAKSQLDAPPSTSTGIVRLNVNLNAETAQALRDIAAARHISVTEAVRRAIAVYDYIEEETRSGRRVQTSDKNRENVRELVMMG</sequence>
<dbReference type="AlphaFoldDB" id="A0A225C3S7"/>
<gene>
    <name evidence="3" type="ORF">B5P24_15430</name>
    <name evidence="4" type="ORF">B5P24_15670</name>
</gene>
<dbReference type="InterPro" id="IPR002145">
    <property type="entry name" value="CopG"/>
</dbReference>
<feature type="compositionally biased region" description="Basic and acidic residues" evidence="1">
    <location>
        <begin position="62"/>
        <end position="77"/>
    </location>
</feature>
<comment type="caution">
    <text evidence="3">The sequence shown here is derived from an EMBL/GenBank/DDBJ whole genome shotgun (WGS) entry which is preliminary data.</text>
</comment>
<dbReference type="Pfam" id="PF01402">
    <property type="entry name" value="RHH_1"/>
    <property type="match status" value="1"/>
</dbReference>
<dbReference type="EMBL" id="MZMQ01000002">
    <property type="protein sequence ID" value="OQJ61408.1"/>
    <property type="molecule type" value="Genomic_DNA"/>
</dbReference>
<feature type="domain" description="Ribbon-helix-helix protein CopG" evidence="2">
    <location>
        <begin position="17"/>
        <end position="51"/>
    </location>
</feature>
<protein>
    <recommendedName>
        <fullName evidence="2">Ribbon-helix-helix protein CopG domain-containing protein</fullName>
    </recommendedName>
</protein>
<organism evidence="3 5">
    <name type="scientific">Clavibacter tessellarius</name>
    <dbReference type="NCBI Taxonomy" id="31965"/>
    <lineage>
        <taxon>Bacteria</taxon>
        <taxon>Bacillati</taxon>
        <taxon>Actinomycetota</taxon>
        <taxon>Actinomycetes</taxon>
        <taxon>Micrococcales</taxon>
        <taxon>Microbacteriaceae</taxon>
        <taxon>Clavibacter</taxon>
    </lineage>
</organism>
<dbReference type="OrthoDB" id="5125419at2"/>
<reference evidence="3" key="1">
    <citation type="submission" date="2017-03" db="EMBL/GenBank/DDBJ databases">
        <authorList>
            <person name="Afonso C.L."/>
            <person name="Miller P.J."/>
            <person name="Scott M.A."/>
            <person name="Spackman E."/>
            <person name="Goraichik I."/>
            <person name="Dimitrov K.M."/>
            <person name="Suarez D.L."/>
            <person name="Swayne D.E."/>
        </authorList>
    </citation>
    <scope>NUCLEOTIDE SEQUENCE [LARGE SCALE GENOMIC DNA]</scope>
    <source>
        <strain evidence="3">ATCC 33566</strain>
    </source>
</reference>
<dbReference type="RefSeq" id="WP_094131541.1">
    <property type="nucleotide sequence ID" value="NZ_JBHUJP010000001.1"/>
</dbReference>
<dbReference type="Proteomes" id="UP000215316">
    <property type="component" value="Unassembled WGS sequence"/>
</dbReference>
<accession>A0A225C3S7</accession>
<evidence type="ECO:0000256" key="1">
    <source>
        <dbReference type="SAM" id="MobiDB-lite"/>
    </source>
</evidence>
<dbReference type="EMBL" id="MZMQ01000002">
    <property type="protein sequence ID" value="OQJ61454.1"/>
    <property type="molecule type" value="Genomic_DNA"/>
</dbReference>
<name>A0A225C3S7_9MICO</name>
<proteinExistence type="predicted"/>